<comment type="pathway">
    <text evidence="8">Protein modification; lipoprotein biosynthesis (N-acyl transfer).</text>
</comment>
<proteinExistence type="inferred from homology"/>
<keyword evidence="3 8" id="KW-0808">Transferase</keyword>
<reference evidence="10" key="1">
    <citation type="submission" date="2024-01" db="EMBL/GenBank/DDBJ databases">
        <title>Bank of Algae and Cyanobacteria of the Azores (BACA) strain genomes.</title>
        <authorList>
            <person name="Luz R."/>
            <person name="Cordeiro R."/>
            <person name="Fonseca A."/>
            <person name="Goncalves V."/>
        </authorList>
    </citation>
    <scope>NUCLEOTIDE SEQUENCE</scope>
    <source>
        <strain evidence="10">BACA0141</strain>
    </source>
</reference>
<keyword evidence="5 8" id="KW-1133">Transmembrane helix</keyword>
<evidence type="ECO:0000313" key="10">
    <source>
        <dbReference type="EMBL" id="MEE3715966.1"/>
    </source>
</evidence>
<dbReference type="GO" id="GO:0042158">
    <property type="term" value="P:lipoprotein biosynthetic process"/>
    <property type="evidence" value="ECO:0007669"/>
    <property type="project" value="UniProtKB-UniRule"/>
</dbReference>
<dbReference type="InterPro" id="IPR045378">
    <property type="entry name" value="LNT_N"/>
</dbReference>
<evidence type="ECO:0000256" key="4">
    <source>
        <dbReference type="ARBA" id="ARBA00022692"/>
    </source>
</evidence>
<evidence type="ECO:0000256" key="1">
    <source>
        <dbReference type="ARBA" id="ARBA00004651"/>
    </source>
</evidence>
<dbReference type="Gene3D" id="3.60.110.10">
    <property type="entry name" value="Carbon-nitrogen hydrolase"/>
    <property type="match status" value="1"/>
</dbReference>
<dbReference type="InterPro" id="IPR003010">
    <property type="entry name" value="C-N_Hydrolase"/>
</dbReference>
<dbReference type="Proteomes" id="UP001333818">
    <property type="component" value="Unassembled WGS sequence"/>
</dbReference>
<protein>
    <recommendedName>
        <fullName evidence="8">Apolipoprotein N-acyltransferase</fullName>
        <shortName evidence="8">ALP N-acyltransferase</shortName>
        <ecNumber evidence="8">2.3.1.269</ecNumber>
    </recommendedName>
</protein>
<evidence type="ECO:0000256" key="7">
    <source>
        <dbReference type="ARBA" id="ARBA00023315"/>
    </source>
</evidence>
<dbReference type="RefSeq" id="WP_330482390.1">
    <property type="nucleotide sequence ID" value="NZ_JAZBJZ010000010.1"/>
</dbReference>
<dbReference type="PANTHER" id="PTHR38686">
    <property type="entry name" value="APOLIPOPROTEIN N-ACYLTRANSFERASE"/>
    <property type="match status" value="1"/>
</dbReference>
<dbReference type="Pfam" id="PF00795">
    <property type="entry name" value="CN_hydrolase"/>
    <property type="match status" value="1"/>
</dbReference>
<sequence>MQLLRNLITAAIAGICMGLAPDPYSCWILAWVGLVPLWILTQKLKIRGAIAMGATWGFFYHGMSLFWITGIHPMTWIDGVSWWNSLAIAAAVWLIITAWGMVMSGLWAGGMAWFTPKLNVTGRVIVGCALLCALETIWSWGPLYWTALGYTQSPHDLLLLQVSRLSGQQTLTAAIVAVNGLWAEAWLQRQRISAKNSYRQTFVLKARGMIAWRYAIAAGVMLAAMMVYGLWEMNPERVAAENGRAIKSGIIQGNIPNTLKYKGTLIAVNNYTNGYEQLVKEGVEMVVTPETAVPFLYPDPDSRRAIFDRSVANHRVFTWLGAFGHSRKPNPENAYDYTNSLFLIDGSGKIFSQFDKVRLVPIGEYIPFKAILGGLIQRLSPLRGEVEAGATDQLVDTPWGRFTVGICYESAYPAHFRYQTAAGGQLILTASNNAHFTEVMTAQHYAQDVARAVESDRWAVRATNTGYSAFIDPNGRTIWISGINTFEHHAETVYLRQTQTLYVQWGDWLTPLLCLIGVGTTIWQTGAWHAWRHR</sequence>
<dbReference type="CDD" id="cd07571">
    <property type="entry name" value="ALP_N-acyl_transferase"/>
    <property type="match status" value="1"/>
</dbReference>
<comment type="function">
    <text evidence="8">Catalyzes the phospholipid dependent N-acylation of the N-terminal cysteine of apolipoprotein, the last step in lipoprotein maturation.</text>
</comment>
<keyword evidence="7 8" id="KW-0012">Acyltransferase</keyword>
<dbReference type="AlphaFoldDB" id="A0AAW9PZC1"/>
<dbReference type="NCBIfam" id="TIGR00546">
    <property type="entry name" value="lnt"/>
    <property type="match status" value="1"/>
</dbReference>
<comment type="subcellular location">
    <subcellularLocation>
        <location evidence="1 8">Cell membrane</location>
        <topology evidence="1 8">Multi-pass membrane protein</topology>
    </subcellularLocation>
</comment>
<comment type="caution">
    <text evidence="8">Lacks conserved residue(s) required for the propagation of feature annotation.</text>
</comment>
<evidence type="ECO:0000256" key="3">
    <source>
        <dbReference type="ARBA" id="ARBA00022679"/>
    </source>
</evidence>
<comment type="caution">
    <text evidence="10">The sequence shown here is derived from an EMBL/GenBank/DDBJ whole genome shotgun (WGS) entry which is preliminary data.</text>
</comment>
<feature type="transmembrane region" description="Helical" evidence="8">
    <location>
        <begin position="165"/>
        <end position="187"/>
    </location>
</feature>
<feature type="transmembrane region" description="Helical" evidence="8">
    <location>
        <begin position="48"/>
        <end position="70"/>
    </location>
</feature>
<evidence type="ECO:0000256" key="8">
    <source>
        <dbReference type="HAMAP-Rule" id="MF_01148"/>
    </source>
</evidence>
<dbReference type="SUPFAM" id="SSF56317">
    <property type="entry name" value="Carbon-nitrogen hydrolase"/>
    <property type="match status" value="1"/>
</dbReference>
<evidence type="ECO:0000256" key="6">
    <source>
        <dbReference type="ARBA" id="ARBA00023136"/>
    </source>
</evidence>
<evidence type="ECO:0000256" key="2">
    <source>
        <dbReference type="ARBA" id="ARBA00022475"/>
    </source>
</evidence>
<dbReference type="PROSITE" id="PS50263">
    <property type="entry name" value="CN_HYDROLASE"/>
    <property type="match status" value="1"/>
</dbReference>
<feature type="transmembrane region" description="Helical" evidence="8">
    <location>
        <begin position="208"/>
        <end position="231"/>
    </location>
</feature>
<dbReference type="InterPro" id="IPR004563">
    <property type="entry name" value="Apolipo_AcylTrfase"/>
</dbReference>
<dbReference type="EMBL" id="JAZBJZ010000010">
    <property type="protein sequence ID" value="MEE3715966.1"/>
    <property type="molecule type" value="Genomic_DNA"/>
</dbReference>
<dbReference type="PANTHER" id="PTHR38686:SF1">
    <property type="entry name" value="APOLIPOPROTEIN N-ACYLTRANSFERASE"/>
    <property type="match status" value="1"/>
</dbReference>
<evidence type="ECO:0000259" key="9">
    <source>
        <dbReference type="PROSITE" id="PS50263"/>
    </source>
</evidence>
<name>A0AAW9PZC1_9CYAN</name>
<evidence type="ECO:0000256" key="5">
    <source>
        <dbReference type="ARBA" id="ARBA00022989"/>
    </source>
</evidence>
<organism evidence="10 11">
    <name type="scientific">Tumidithrix elongata BACA0141</name>
    <dbReference type="NCBI Taxonomy" id="2716417"/>
    <lineage>
        <taxon>Bacteria</taxon>
        <taxon>Bacillati</taxon>
        <taxon>Cyanobacteriota</taxon>
        <taxon>Cyanophyceae</taxon>
        <taxon>Pseudanabaenales</taxon>
        <taxon>Pseudanabaenaceae</taxon>
        <taxon>Tumidithrix</taxon>
        <taxon>Tumidithrix elongata</taxon>
    </lineage>
</organism>
<evidence type="ECO:0000313" key="11">
    <source>
        <dbReference type="Proteomes" id="UP001333818"/>
    </source>
</evidence>
<keyword evidence="6 8" id="KW-0472">Membrane</keyword>
<feature type="transmembrane region" description="Helical" evidence="8">
    <location>
        <begin position="120"/>
        <end position="145"/>
    </location>
</feature>
<comment type="similarity">
    <text evidence="8">Belongs to the CN hydrolase family. Apolipoprotein N-acyltransferase subfamily.</text>
</comment>
<dbReference type="GO" id="GO:0005886">
    <property type="term" value="C:plasma membrane"/>
    <property type="evidence" value="ECO:0007669"/>
    <property type="project" value="UniProtKB-SubCell"/>
</dbReference>
<keyword evidence="11" id="KW-1185">Reference proteome</keyword>
<dbReference type="InterPro" id="IPR036526">
    <property type="entry name" value="C-N_Hydrolase_sf"/>
</dbReference>
<comment type="catalytic activity">
    <reaction evidence="8">
        <text>N-terminal S-1,2-diacyl-sn-glyceryl-L-cysteinyl-[lipoprotein] + a glycerophospholipid = N-acyl-S-1,2-diacyl-sn-glyceryl-L-cysteinyl-[lipoprotein] + a 2-acyl-sn-glycero-3-phospholipid + H(+)</text>
        <dbReference type="Rhea" id="RHEA:48228"/>
        <dbReference type="Rhea" id="RHEA-COMP:14681"/>
        <dbReference type="Rhea" id="RHEA-COMP:14684"/>
        <dbReference type="ChEBI" id="CHEBI:15378"/>
        <dbReference type="ChEBI" id="CHEBI:136912"/>
        <dbReference type="ChEBI" id="CHEBI:140656"/>
        <dbReference type="ChEBI" id="CHEBI:140657"/>
        <dbReference type="ChEBI" id="CHEBI:140660"/>
        <dbReference type="EC" id="2.3.1.269"/>
    </reaction>
</comment>
<accession>A0AAW9PZC1</accession>
<keyword evidence="2 8" id="KW-1003">Cell membrane</keyword>
<dbReference type="GO" id="GO:0016410">
    <property type="term" value="F:N-acyltransferase activity"/>
    <property type="evidence" value="ECO:0007669"/>
    <property type="project" value="UniProtKB-UniRule"/>
</dbReference>
<dbReference type="Pfam" id="PF20154">
    <property type="entry name" value="LNT_N"/>
    <property type="match status" value="1"/>
</dbReference>
<keyword evidence="4 8" id="KW-0812">Transmembrane</keyword>
<gene>
    <name evidence="8 10" type="primary">lnt</name>
    <name evidence="10" type="ORF">V2H45_04300</name>
</gene>
<dbReference type="EC" id="2.3.1.269" evidence="8"/>
<feature type="transmembrane region" description="Helical" evidence="8">
    <location>
        <begin position="82"/>
        <end position="108"/>
    </location>
</feature>
<feature type="domain" description="CN hydrolase" evidence="9">
    <location>
        <begin position="251"/>
        <end position="500"/>
    </location>
</feature>
<dbReference type="HAMAP" id="MF_01148">
    <property type="entry name" value="Lnt"/>
    <property type="match status" value="1"/>
</dbReference>